<dbReference type="EC" id="1.3.1.34" evidence="12"/>
<dbReference type="InterPro" id="IPR001155">
    <property type="entry name" value="OxRdtase_FMN_N"/>
</dbReference>
<dbReference type="GO" id="GO:0010181">
    <property type="term" value="F:FMN binding"/>
    <property type="evidence" value="ECO:0007669"/>
    <property type="project" value="InterPro"/>
</dbReference>
<gene>
    <name evidence="12" type="primary">fadh3</name>
    <name evidence="12" type="ORF">PKB_5141</name>
</gene>
<comment type="similarity">
    <text evidence="3">In the N-terminal section; belongs to the NADH:flavin oxidoreductase/NADH oxidase family.</text>
</comment>
<dbReference type="GO" id="GO:0046872">
    <property type="term" value="F:metal ion binding"/>
    <property type="evidence" value="ECO:0007669"/>
    <property type="project" value="UniProtKB-KW"/>
</dbReference>
<dbReference type="OrthoDB" id="8523426at2"/>
<evidence type="ECO:0000259" key="11">
    <source>
        <dbReference type="Pfam" id="PF07992"/>
    </source>
</evidence>
<dbReference type="STRING" id="1301098.PKB_5141"/>
<evidence type="ECO:0000313" key="13">
    <source>
        <dbReference type="Proteomes" id="UP000025241"/>
    </source>
</evidence>
<evidence type="ECO:0000256" key="6">
    <source>
        <dbReference type="ARBA" id="ARBA00022723"/>
    </source>
</evidence>
<dbReference type="EMBL" id="HG322950">
    <property type="protein sequence ID" value="CDF86454.1"/>
    <property type="molecule type" value="Genomic_DNA"/>
</dbReference>
<accession>A0A024HP83</accession>
<dbReference type="Pfam" id="PF07992">
    <property type="entry name" value="Pyr_redox_2"/>
    <property type="match status" value="1"/>
</dbReference>
<protein>
    <submittedName>
        <fullName evidence="12">2,4-dienoyl-CoA reductase [NADPH]</fullName>
        <ecNumber evidence="12">1.3.1.34</ecNumber>
    </submittedName>
</protein>
<evidence type="ECO:0000256" key="4">
    <source>
        <dbReference type="ARBA" id="ARBA00022630"/>
    </source>
</evidence>
<keyword evidence="13" id="KW-1185">Reference proteome</keyword>
<dbReference type="InterPro" id="IPR023753">
    <property type="entry name" value="FAD/NAD-binding_dom"/>
</dbReference>
<dbReference type="RefSeq" id="WP_043255582.1">
    <property type="nucleotide sequence ID" value="NZ_HG322950.1"/>
</dbReference>
<evidence type="ECO:0000256" key="2">
    <source>
        <dbReference type="ARBA" id="ARBA00001966"/>
    </source>
</evidence>
<dbReference type="PRINTS" id="PR00411">
    <property type="entry name" value="PNDRDTASEI"/>
</dbReference>
<reference evidence="12 13" key="2">
    <citation type="submission" date="2014-05" db="EMBL/GenBank/DDBJ databases">
        <title>Genome sequence of the 3-chlorobenzoate degrading bacterium Pseudomonas knackmussii B13 shows multiple evidence for horizontal gene transfer.</title>
        <authorList>
            <person name="Miyazaki R."/>
            <person name="Bertelli C."/>
            <person name="Falquet L."/>
            <person name="Robinson-Rechavi M."/>
            <person name="Gharib W."/>
            <person name="Roy S."/>
            <person name="Van der Meer J.R."/>
        </authorList>
    </citation>
    <scope>NUCLEOTIDE SEQUENCE [LARGE SCALE GENOMIC DNA]</scope>
    <source>
        <strain evidence="12 13">B13</strain>
    </source>
</reference>
<comment type="cofactor">
    <cofactor evidence="2">
        <name>[4Fe-4S] cluster</name>
        <dbReference type="ChEBI" id="CHEBI:49883"/>
    </cofactor>
</comment>
<organism evidence="12 13">
    <name type="scientific">Pseudomonas knackmussii (strain DSM 6978 / CCUG 54928 / LMG 23759 / B13)</name>
    <dbReference type="NCBI Taxonomy" id="1301098"/>
    <lineage>
        <taxon>Bacteria</taxon>
        <taxon>Pseudomonadati</taxon>
        <taxon>Pseudomonadota</taxon>
        <taxon>Gammaproteobacteria</taxon>
        <taxon>Pseudomonadales</taxon>
        <taxon>Pseudomonadaceae</taxon>
        <taxon>Pseudomonas</taxon>
    </lineage>
</organism>
<evidence type="ECO:0000313" key="12">
    <source>
        <dbReference type="EMBL" id="CDF86454.1"/>
    </source>
</evidence>
<comment type="cofactor">
    <cofactor evidence="1">
        <name>FMN</name>
        <dbReference type="ChEBI" id="CHEBI:58210"/>
    </cofactor>
</comment>
<dbReference type="PATRIC" id="fig|1301098.3.peg.5114"/>
<evidence type="ECO:0000256" key="1">
    <source>
        <dbReference type="ARBA" id="ARBA00001917"/>
    </source>
</evidence>
<sequence length="675" mass="74461">MRSPDTTPYPHLLAPLDLGPIRLRNRVVMGSMHTGLEDRLWDFGKLAAYYRERARGGVGLIITGGFAPNREGWLLPLGSDLTSALQVPAHRRLTQAVQREGGRILLQILHAGRYGYHPLVVSASPLKSPISWFAPRELSERGIARTIAAFSRCARLAKAAGYDGVEIMGSEGYLLNQFLCPRTNQRRDRWGGNLENRMRLPLEIVHRVRRTVGEPFVISYRLSLLDLVEGGNTWDEVRQVALALQDAGIDLLDSGIGWHESRVPTIVTSVPRAAFAEVCARLRRELRIPLIASNRINTPEVAERLLAEGQADLVSMARPLLADPQFVQKAAAGQPERINTCIACNQACLDHAFANRRASCLVNPRAAYETELRYRKTRQPKRIAVIGAGPAGLSAACVAAERGHRVSLFEASDEIGGQFNLAKRVPGKEEFHETLRYFAVRLAELGVDLQLNRRIERGELLGQFDEVIVATGIRPRRLQLPGIEHPKVLSYLDVLRGAPVGEKVALIGAGGIGFDVASFLLAERDGAQALGDWLGEWGIDLDNATPGGLREARPVTPRRQLWLLQRKNGTPGASLGKTSGWVHRAHLKRHQVRMHGGVEYLRIDDAGLHIRLDSHELCLAVDNVVICVGQEPLLELQPTQAAENLRHHVIGGARLARELDAKRAIREGAELAARL</sequence>
<evidence type="ECO:0000256" key="3">
    <source>
        <dbReference type="ARBA" id="ARBA00011048"/>
    </source>
</evidence>
<evidence type="ECO:0000256" key="7">
    <source>
        <dbReference type="ARBA" id="ARBA00023002"/>
    </source>
</evidence>
<dbReference type="Pfam" id="PF00724">
    <property type="entry name" value="Oxidored_FMN"/>
    <property type="match status" value="1"/>
</dbReference>
<evidence type="ECO:0000256" key="9">
    <source>
        <dbReference type="ARBA" id="ARBA00023014"/>
    </source>
</evidence>
<dbReference type="KEGG" id="pkc:PKB_5141"/>
<proteinExistence type="inferred from homology"/>
<dbReference type="eggNOG" id="COG0446">
    <property type="taxonomic scope" value="Bacteria"/>
</dbReference>
<keyword evidence="8" id="KW-0408">Iron</keyword>
<reference evidence="12 13" key="1">
    <citation type="submission" date="2013-03" db="EMBL/GenBank/DDBJ databases">
        <authorList>
            <person name="Linke B."/>
        </authorList>
    </citation>
    <scope>NUCLEOTIDE SEQUENCE [LARGE SCALE GENOMIC DNA]</scope>
    <source>
        <strain evidence="12 13">B13</strain>
    </source>
</reference>
<evidence type="ECO:0000259" key="10">
    <source>
        <dbReference type="Pfam" id="PF00724"/>
    </source>
</evidence>
<dbReference type="SUPFAM" id="SSF51905">
    <property type="entry name" value="FAD/NAD(P)-binding domain"/>
    <property type="match status" value="1"/>
</dbReference>
<feature type="domain" description="NADH:flavin oxidoreductase/NADH oxidase N-terminal" evidence="10">
    <location>
        <begin position="12"/>
        <end position="335"/>
    </location>
</feature>
<dbReference type="GO" id="GO:0051536">
    <property type="term" value="F:iron-sulfur cluster binding"/>
    <property type="evidence" value="ECO:0007669"/>
    <property type="project" value="UniProtKB-KW"/>
</dbReference>
<dbReference type="Proteomes" id="UP000025241">
    <property type="component" value="Chromosome I"/>
</dbReference>
<dbReference type="InterPro" id="IPR013785">
    <property type="entry name" value="Aldolase_TIM"/>
</dbReference>
<dbReference type="Gene3D" id="3.20.20.70">
    <property type="entry name" value="Aldolase class I"/>
    <property type="match status" value="1"/>
</dbReference>
<keyword evidence="4" id="KW-0285">Flavoprotein</keyword>
<keyword evidence="9" id="KW-0411">Iron-sulfur</keyword>
<dbReference type="SUPFAM" id="SSF51971">
    <property type="entry name" value="Nucleotide-binding domain"/>
    <property type="match status" value="1"/>
</dbReference>
<dbReference type="InterPro" id="IPR036188">
    <property type="entry name" value="FAD/NAD-bd_sf"/>
</dbReference>
<dbReference type="HOGENOM" id="CLU_012153_1_1_6"/>
<dbReference type="InterPro" id="IPR051793">
    <property type="entry name" value="NADH:flavin_oxidoreductase"/>
</dbReference>
<feature type="domain" description="FAD/NAD(P)-binding" evidence="11">
    <location>
        <begin position="382"/>
        <end position="639"/>
    </location>
</feature>
<dbReference type="AlphaFoldDB" id="A0A024HP83"/>
<dbReference type="eggNOG" id="COG1902">
    <property type="taxonomic scope" value="Bacteria"/>
</dbReference>
<dbReference type="PANTHER" id="PTHR42917">
    <property type="entry name" value="2,4-DIENOYL-COA REDUCTASE"/>
    <property type="match status" value="1"/>
</dbReference>
<dbReference type="Gene3D" id="3.40.50.720">
    <property type="entry name" value="NAD(P)-binding Rossmann-like Domain"/>
    <property type="match status" value="1"/>
</dbReference>
<dbReference type="PRINTS" id="PR00368">
    <property type="entry name" value="FADPNR"/>
</dbReference>
<dbReference type="SUPFAM" id="SSF51395">
    <property type="entry name" value="FMN-linked oxidoreductases"/>
    <property type="match status" value="1"/>
</dbReference>
<dbReference type="PANTHER" id="PTHR42917:SF2">
    <property type="entry name" value="2,4-DIENOYL-COA REDUCTASE [(2E)-ENOYL-COA-PRODUCING]"/>
    <property type="match status" value="1"/>
</dbReference>
<keyword evidence="7 12" id="KW-0560">Oxidoreductase</keyword>
<dbReference type="CDD" id="cd02930">
    <property type="entry name" value="DCR_FMN"/>
    <property type="match status" value="1"/>
</dbReference>
<keyword evidence="6" id="KW-0479">Metal-binding</keyword>
<keyword evidence="5" id="KW-0288">FMN</keyword>
<name>A0A024HP83_PSEKB</name>
<dbReference type="GO" id="GO:0033543">
    <property type="term" value="P:fatty acid beta-oxidation, unsaturated, even number, reductase/isomerase pathway"/>
    <property type="evidence" value="ECO:0007669"/>
    <property type="project" value="TreeGrafter"/>
</dbReference>
<dbReference type="Gene3D" id="3.50.50.60">
    <property type="entry name" value="FAD/NAD(P)-binding domain"/>
    <property type="match status" value="1"/>
</dbReference>
<dbReference type="GO" id="GO:0008670">
    <property type="term" value="F:2,4-dienoyl-CoA reductase (NADPH) activity"/>
    <property type="evidence" value="ECO:0007669"/>
    <property type="project" value="UniProtKB-EC"/>
</dbReference>
<evidence type="ECO:0000256" key="5">
    <source>
        <dbReference type="ARBA" id="ARBA00022643"/>
    </source>
</evidence>
<evidence type="ECO:0000256" key="8">
    <source>
        <dbReference type="ARBA" id="ARBA00023004"/>
    </source>
</evidence>